<dbReference type="AlphaFoldDB" id="A0A011SZH9"/>
<dbReference type="Proteomes" id="UP000441102">
    <property type="component" value="Unassembled WGS sequence"/>
</dbReference>
<reference evidence="3" key="3">
    <citation type="submission" date="2020-10" db="EMBL/GenBank/DDBJ databases">
        <title>Enrichment of novel Verrucomicrobia, Bacteroidetes and Krumholzibacteria in an oxygen-limited, methane- and iron-fed bioreactor inoculated with Bothnian Sea sediments.</title>
        <authorList>
            <person name="Martins P.D."/>
            <person name="de Jong A."/>
            <person name="Lenstra W.K."/>
            <person name="van Helmond N.A.G.M."/>
            <person name="Slomp C.P."/>
            <person name="Jetten M.S.M."/>
            <person name="Welte C.U."/>
            <person name="Rasigraf O."/>
        </authorList>
    </citation>
    <scope>NUCLEOTIDE SEQUENCE</scope>
    <source>
        <strain evidence="3">MAG47</strain>
    </source>
</reference>
<dbReference type="Proteomes" id="UP000481876">
    <property type="component" value="Unassembled WGS sequence"/>
</dbReference>
<dbReference type="Proteomes" id="UP000642265">
    <property type="component" value="Unassembled WGS sequence"/>
</dbReference>
<dbReference type="EMBL" id="WBWS01000005">
    <property type="protein sequence ID" value="KAB2772453.1"/>
    <property type="molecule type" value="Genomic_DNA"/>
</dbReference>
<organism evidence="1 5">
    <name type="scientific">Brucella anthropi</name>
    <name type="common">Ochrobactrum anthropi</name>
    <dbReference type="NCBI Taxonomy" id="529"/>
    <lineage>
        <taxon>Bacteria</taxon>
        <taxon>Pseudomonadati</taxon>
        <taxon>Pseudomonadota</taxon>
        <taxon>Alphaproteobacteria</taxon>
        <taxon>Hyphomicrobiales</taxon>
        <taxon>Brucellaceae</taxon>
        <taxon>Brucella/Ochrobactrum group</taxon>
        <taxon>Brucella</taxon>
    </lineage>
</organism>
<evidence type="ECO:0000313" key="5">
    <source>
        <dbReference type="Proteomes" id="UP000481876"/>
    </source>
</evidence>
<evidence type="ECO:0000313" key="3">
    <source>
        <dbReference type="EMBL" id="MBE0559843.1"/>
    </source>
</evidence>
<accession>A0A011SZH9</accession>
<comment type="caution">
    <text evidence="1">The sequence shown here is derived from an EMBL/GenBank/DDBJ whole genome shotgun (WGS) entry which is preliminary data.</text>
</comment>
<dbReference type="EMBL" id="JACZKO010000009">
    <property type="protein sequence ID" value="MBE0559843.1"/>
    <property type="molecule type" value="Genomic_DNA"/>
</dbReference>
<protein>
    <recommendedName>
        <fullName evidence="6">DUF1127 domain-containing protein</fullName>
    </recommendedName>
</protein>
<sequence length="74" mass="8491">MMKNVDSACTTATAPTINHRPESGWSALFSRLFSRKRTHIVVTEHSPEYLLRDIGIGDGRTQYYSRDGHKLPEW</sequence>
<evidence type="ECO:0000313" key="1">
    <source>
        <dbReference type="EMBL" id="KAB2772453.1"/>
    </source>
</evidence>
<gene>
    <name evidence="1" type="ORF">F9L04_06310</name>
    <name evidence="2" type="ORF">F9L06_09905</name>
    <name evidence="3" type="ORF">IH622_03280</name>
</gene>
<evidence type="ECO:0008006" key="6">
    <source>
        <dbReference type="Google" id="ProtNLM"/>
    </source>
</evidence>
<dbReference type="EMBL" id="WBWX01000003">
    <property type="protein sequence ID" value="KAB2799414.1"/>
    <property type="molecule type" value="Genomic_DNA"/>
</dbReference>
<name>A0A011SZH9_BRUAN</name>
<evidence type="ECO:0000313" key="4">
    <source>
        <dbReference type="Proteomes" id="UP000441102"/>
    </source>
</evidence>
<reference evidence="4 5" key="1">
    <citation type="submission" date="2019-09" db="EMBL/GenBank/DDBJ databases">
        <title>Taxonomic organization of the family Brucellaceae based on a phylogenomic approach.</title>
        <authorList>
            <person name="Leclercq S."/>
            <person name="Cloeckaert A."/>
            <person name="Zygmunt M.S."/>
        </authorList>
    </citation>
    <scope>NUCLEOTIDE SEQUENCE [LARGE SCALE GENOMIC DNA]</scope>
    <source>
        <strain evidence="2 4">CCUG 34461</strain>
        <strain evidence="1 5">LMG 3313</strain>
    </source>
</reference>
<reference evidence="3" key="2">
    <citation type="submission" date="2020-09" db="EMBL/GenBank/DDBJ databases">
        <authorList>
            <person name="Dalcin Martins P."/>
        </authorList>
    </citation>
    <scope>NUCLEOTIDE SEQUENCE</scope>
    <source>
        <strain evidence="3">MAG47</strain>
    </source>
</reference>
<proteinExistence type="predicted"/>
<evidence type="ECO:0000313" key="2">
    <source>
        <dbReference type="EMBL" id="KAB2799414.1"/>
    </source>
</evidence>